<evidence type="ECO:0008006" key="3">
    <source>
        <dbReference type="Google" id="ProtNLM"/>
    </source>
</evidence>
<dbReference type="InterPro" id="IPR047780">
    <property type="entry name" value="TssQ-like"/>
</dbReference>
<dbReference type="InterPro" id="IPR011990">
    <property type="entry name" value="TPR-like_helical_dom_sf"/>
</dbReference>
<name>A0A494X2Q2_9BURK</name>
<dbReference type="NCBIfam" id="NF038027">
    <property type="entry name" value="TssQ_fam"/>
    <property type="match status" value="1"/>
</dbReference>
<dbReference type="SUPFAM" id="SSF48452">
    <property type="entry name" value="TPR-like"/>
    <property type="match status" value="1"/>
</dbReference>
<dbReference type="AlphaFoldDB" id="A0A494X2Q2"/>
<sequence length="114" mass="12663">MAVGVACSSVSPNQRVADETLQAAHVSYTAGDYSRTIQLLRDSSEIETSDRRTRVEAHKLMAFSYCVIGRITLCRVEFERVLQLDPHFELSTAEKGHPIWGPAFEAARKHVASS</sequence>
<proteinExistence type="predicted"/>
<protein>
    <recommendedName>
        <fullName evidence="3">Type VI secretion protein</fullName>
    </recommendedName>
</protein>
<keyword evidence="2" id="KW-1185">Reference proteome</keyword>
<evidence type="ECO:0000313" key="1">
    <source>
        <dbReference type="EMBL" id="RKP44642.1"/>
    </source>
</evidence>
<evidence type="ECO:0000313" key="2">
    <source>
        <dbReference type="Proteomes" id="UP000280434"/>
    </source>
</evidence>
<dbReference type="EMBL" id="RBZV01000012">
    <property type="protein sequence ID" value="RKP44642.1"/>
    <property type="molecule type" value="Genomic_DNA"/>
</dbReference>
<comment type="caution">
    <text evidence="1">The sequence shown here is derived from an EMBL/GenBank/DDBJ whole genome shotgun (WGS) entry which is preliminary data.</text>
</comment>
<dbReference type="Proteomes" id="UP000280434">
    <property type="component" value="Unassembled WGS sequence"/>
</dbReference>
<gene>
    <name evidence="1" type="ORF">D7S89_21900</name>
</gene>
<organism evidence="1 2">
    <name type="scientific">Trinickia fusca</name>
    <dbReference type="NCBI Taxonomy" id="2419777"/>
    <lineage>
        <taxon>Bacteria</taxon>
        <taxon>Pseudomonadati</taxon>
        <taxon>Pseudomonadota</taxon>
        <taxon>Betaproteobacteria</taxon>
        <taxon>Burkholderiales</taxon>
        <taxon>Burkholderiaceae</taxon>
        <taxon>Trinickia</taxon>
    </lineage>
</organism>
<reference evidence="1 2" key="1">
    <citation type="submission" date="2018-10" db="EMBL/GenBank/DDBJ databases">
        <title>Paraburkholderia sp. 7MK8-2, isolated from soil.</title>
        <authorList>
            <person name="Gao Z.-H."/>
            <person name="Qiu L.-H."/>
        </authorList>
    </citation>
    <scope>NUCLEOTIDE SEQUENCE [LARGE SCALE GENOMIC DNA]</scope>
    <source>
        <strain evidence="1 2">7MK8-2</strain>
    </source>
</reference>
<accession>A0A494X2Q2</accession>
<dbReference type="OrthoDB" id="8590585at2"/>